<proteinExistence type="predicted"/>
<feature type="transmembrane region" description="Helical" evidence="1">
    <location>
        <begin position="12"/>
        <end position="37"/>
    </location>
</feature>
<dbReference type="EMBL" id="JARQDL010000009">
    <property type="protein sequence ID" value="MDT2946309.1"/>
    <property type="molecule type" value="Genomic_DNA"/>
</dbReference>
<reference evidence="2" key="1">
    <citation type="submission" date="2023-03" db="EMBL/GenBank/DDBJ databases">
        <authorList>
            <person name="Shen W."/>
            <person name="Cai J."/>
        </authorList>
    </citation>
    <scope>NUCLEOTIDE SEQUENCE</scope>
    <source>
        <strain evidence="2">Y37</strain>
    </source>
</reference>
<feature type="transmembrane region" description="Helical" evidence="1">
    <location>
        <begin position="57"/>
        <end position="78"/>
    </location>
</feature>
<dbReference type="Proteomes" id="UP001250218">
    <property type="component" value="Unassembled WGS sequence"/>
</dbReference>
<dbReference type="AlphaFoldDB" id="A0AAW8UJM5"/>
<accession>A0AAW8UJM5</accession>
<sequence length="176" mass="20408">MKKLREPNKTLINFLNKIVLTLLVTTIVSWGLVTYIIPHNIIPFLQVVFLKYQAKILFVAFLATFLLVLFTTLDFLYFSKNSTLANVQMRYKLLSFSNSYIEDGTDVFFKIFDDSVRIEIFFNGTTSDEEVLGKKFSQWLKLPLIEYHEQHANIPAIYVLGKTPERKDGIGELLDE</sequence>
<organism evidence="2 3">
    <name type="scientific">Lactococcus lactis</name>
    <dbReference type="NCBI Taxonomy" id="1358"/>
    <lineage>
        <taxon>Bacteria</taxon>
        <taxon>Bacillati</taxon>
        <taxon>Bacillota</taxon>
        <taxon>Bacilli</taxon>
        <taxon>Lactobacillales</taxon>
        <taxon>Streptococcaceae</taxon>
        <taxon>Lactococcus</taxon>
    </lineage>
</organism>
<evidence type="ECO:0000256" key="1">
    <source>
        <dbReference type="SAM" id="Phobius"/>
    </source>
</evidence>
<keyword evidence="1" id="KW-1133">Transmembrane helix</keyword>
<dbReference type="RefSeq" id="WP_260317760.1">
    <property type="nucleotide sequence ID" value="NZ_JARQDC010000010.1"/>
</dbReference>
<gene>
    <name evidence="2" type="ORF">P7I04_09755</name>
</gene>
<evidence type="ECO:0000313" key="2">
    <source>
        <dbReference type="EMBL" id="MDT2946309.1"/>
    </source>
</evidence>
<keyword evidence="1" id="KW-0472">Membrane</keyword>
<comment type="caution">
    <text evidence="2">The sequence shown here is derived from an EMBL/GenBank/DDBJ whole genome shotgun (WGS) entry which is preliminary data.</text>
</comment>
<evidence type="ECO:0000313" key="3">
    <source>
        <dbReference type="Proteomes" id="UP001250218"/>
    </source>
</evidence>
<protein>
    <submittedName>
        <fullName evidence="2">Uncharacterized protein</fullName>
    </submittedName>
</protein>
<keyword evidence="1" id="KW-0812">Transmembrane</keyword>
<name>A0AAW8UJM5_9LACT</name>